<organism evidence="12 13">
    <name type="scientific">Phytophthora pseudosyringae</name>
    <dbReference type="NCBI Taxonomy" id="221518"/>
    <lineage>
        <taxon>Eukaryota</taxon>
        <taxon>Sar</taxon>
        <taxon>Stramenopiles</taxon>
        <taxon>Oomycota</taxon>
        <taxon>Peronosporomycetes</taxon>
        <taxon>Peronosporales</taxon>
        <taxon>Peronosporaceae</taxon>
        <taxon>Phytophthora</taxon>
    </lineage>
</organism>
<keyword evidence="13" id="KW-1185">Reference proteome</keyword>
<dbReference type="SMART" id="SM00360">
    <property type="entry name" value="RRM"/>
    <property type="match status" value="2"/>
</dbReference>
<dbReference type="GO" id="GO:0005730">
    <property type="term" value="C:nucleolus"/>
    <property type="evidence" value="ECO:0007669"/>
    <property type="project" value="TreeGrafter"/>
</dbReference>
<dbReference type="PANTHER" id="PTHR48030">
    <property type="entry name" value="SPLICING FACTOR 3B SUBUNIT 4"/>
    <property type="match status" value="1"/>
</dbReference>
<evidence type="ECO:0000256" key="4">
    <source>
        <dbReference type="ARBA" id="ARBA00022728"/>
    </source>
</evidence>
<evidence type="ECO:0000256" key="1">
    <source>
        <dbReference type="ARBA" id="ARBA00004123"/>
    </source>
</evidence>
<dbReference type="PANTHER" id="PTHR48030:SF3">
    <property type="entry name" value="SPLICING FACTOR 3B SUBUNIT 4"/>
    <property type="match status" value="1"/>
</dbReference>
<dbReference type="CDD" id="cd12335">
    <property type="entry name" value="RRM2_SF3B4"/>
    <property type="match status" value="1"/>
</dbReference>
<keyword evidence="3" id="KW-0507">mRNA processing</keyword>
<dbReference type="InterPro" id="IPR000504">
    <property type="entry name" value="RRM_dom"/>
</dbReference>
<name>A0A8T1VQH9_9STRA</name>
<dbReference type="GO" id="GO:0071011">
    <property type="term" value="C:precatalytic spliceosome"/>
    <property type="evidence" value="ECO:0007669"/>
    <property type="project" value="TreeGrafter"/>
</dbReference>
<evidence type="ECO:0000256" key="10">
    <source>
        <dbReference type="PROSITE-ProRule" id="PRU00176"/>
    </source>
</evidence>
<dbReference type="InterPro" id="IPR034158">
    <property type="entry name" value="SF3B4_RRM1"/>
</dbReference>
<evidence type="ECO:0000256" key="9">
    <source>
        <dbReference type="ARBA" id="ARBA00070533"/>
    </source>
</evidence>
<dbReference type="EMBL" id="JAGDFM010000175">
    <property type="protein sequence ID" value="KAG7383507.1"/>
    <property type="molecule type" value="Genomic_DNA"/>
</dbReference>
<dbReference type="InterPro" id="IPR034159">
    <property type="entry name" value="SF3B4_RRM2"/>
</dbReference>
<evidence type="ECO:0000313" key="13">
    <source>
        <dbReference type="Proteomes" id="UP000694044"/>
    </source>
</evidence>
<evidence type="ECO:0000256" key="2">
    <source>
        <dbReference type="ARBA" id="ARBA00008363"/>
    </source>
</evidence>
<dbReference type="FunFam" id="3.30.70.330:FF:000059">
    <property type="entry name" value="splicing factor 3B subunit 4"/>
    <property type="match status" value="1"/>
</dbReference>
<dbReference type="FunFam" id="3.30.70.330:FF:000505">
    <property type="entry name" value="Splicing factor 3B subunit 4"/>
    <property type="match status" value="1"/>
</dbReference>
<proteinExistence type="inferred from homology"/>
<evidence type="ECO:0000256" key="3">
    <source>
        <dbReference type="ARBA" id="ARBA00022664"/>
    </source>
</evidence>
<evidence type="ECO:0000313" key="12">
    <source>
        <dbReference type="EMBL" id="KAG7383507.1"/>
    </source>
</evidence>
<comment type="caution">
    <text evidence="12">The sequence shown here is derived from an EMBL/GenBank/DDBJ whole genome shotgun (WGS) entry which is preliminary data.</text>
</comment>
<keyword evidence="4" id="KW-0747">Spliceosome</keyword>
<evidence type="ECO:0000256" key="7">
    <source>
        <dbReference type="ARBA" id="ARBA00023187"/>
    </source>
</evidence>
<dbReference type="InterPro" id="IPR052084">
    <property type="entry name" value="SF3B4_spliceosome_assoc"/>
</dbReference>
<keyword evidence="5" id="KW-0677">Repeat</keyword>
<dbReference type="AlphaFoldDB" id="A0A8T1VQH9"/>
<evidence type="ECO:0000256" key="6">
    <source>
        <dbReference type="ARBA" id="ARBA00022884"/>
    </source>
</evidence>
<keyword evidence="6 10" id="KW-0694">RNA-binding</keyword>
<gene>
    <name evidence="12" type="ORF">PHYPSEUDO_003600</name>
</gene>
<sequence>MSAAIEQRNQDATVYVGNLDDRVSEELLWELMLQAGSVCNVHMPRDKITGAHQNYGFVEFRTEECAEYAVKVLNMIQLFGKVIRVKKASNDKKSLDVGANLFLGNLDTEVDEKLLYDTFSAFGGIIETPKIMRDPESKASRGFGFVSFDSFEAADLAIECMHGQYLCNRQVVVQYAYKKDSHNERHGSEAERLLAQRNPNKLQPHTMFAFTAANGGGGGLGAMQAPPPPPPQFGGAAVGYAGMGVVPPPPPPPTMGMAYPPPPPPPTGMIGVPPPPPTTTRNAMASTNQEEAVRGELPREYVVESVELEGGVSAVVTPAKRGGATLTQVDETGAVFLIGGANREGTSFGDVHRFDLETRRWTLVKPTSGRLPPRSGHSAVAIGEKVYVFGGLDAAESEVYNDVHIFDTRTTSWTEATPKGEAPLPRNAHAAVALPEKNGSIGSRRMLIYGGSSPEYGASSELYLLHIPTGGGEPLRWEKLSSTGEIPEARELHCGLLQSDSTICFAGGRNFDGKVCTDMALLNFTDWSWQLVPICEWNRCSLAAGVVNGELIAFGGWDGGRICGDCCRYSDDEESWLPVTKACPSGEKPPAEPSSSEVPERFGHCGTTVTIQAPLEASEKTQRQGVLIFGGMNAASDLNDLVLITQANVHLA</sequence>
<dbReference type="Pfam" id="PF00076">
    <property type="entry name" value="RRM_1"/>
    <property type="match status" value="2"/>
</dbReference>
<keyword evidence="8" id="KW-0539">Nucleus</keyword>
<dbReference type="SMART" id="SM00612">
    <property type="entry name" value="Kelch"/>
    <property type="match status" value="2"/>
</dbReference>
<accession>A0A8T1VQH9</accession>
<dbReference type="GO" id="GO:0003723">
    <property type="term" value="F:RNA binding"/>
    <property type="evidence" value="ECO:0007669"/>
    <property type="project" value="UniProtKB-UniRule"/>
</dbReference>
<keyword evidence="7" id="KW-0508">mRNA splicing</keyword>
<dbReference type="CDD" id="cd12334">
    <property type="entry name" value="RRM1_SF3B4"/>
    <property type="match status" value="1"/>
</dbReference>
<dbReference type="Proteomes" id="UP000694044">
    <property type="component" value="Unassembled WGS sequence"/>
</dbReference>
<protein>
    <recommendedName>
        <fullName evidence="9">Splicing factor 3B subunit 4</fullName>
    </recommendedName>
</protein>
<comment type="similarity">
    <text evidence="2">Belongs to the SF3B4 family.</text>
</comment>
<dbReference type="OrthoDB" id="10259687at2759"/>
<evidence type="ECO:0000256" key="5">
    <source>
        <dbReference type="ARBA" id="ARBA00022737"/>
    </source>
</evidence>
<dbReference type="GO" id="GO:0006397">
    <property type="term" value="P:mRNA processing"/>
    <property type="evidence" value="ECO:0007669"/>
    <property type="project" value="UniProtKB-KW"/>
</dbReference>
<dbReference type="Pfam" id="PF24681">
    <property type="entry name" value="Kelch_KLHDC2_KLHL20_DRC7"/>
    <property type="match status" value="2"/>
</dbReference>
<evidence type="ECO:0000256" key="8">
    <source>
        <dbReference type="ARBA" id="ARBA00023242"/>
    </source>
</evidence>
<dbReference type="InterPro" id="IPR006652">
    <property type="entry name" value="Kelch_1"/>
</dbReference>
<feature type="domain" description="RRM" evidence="11">
    <location>
        <begin position="99"/>
        <end position="178"/>
    </location>
</feature>
<dbReference type="GO" id="GO:0008380">
    <property type="term" value="P:RNA splicing"/>
    <property type="evidence" value="ECO:0007669"/>
    <property type="project" value="UniProtKB-KW"/>
</dbReference>
<dbReference type="GO" id="GO:0048026">
    <property type="term" value="P:positive regulation of mRNA splicing, via spliceosome"/>
    <property type="evidence" value="ECO:0007669"/>
    <property type="project" value="TreeGrafter"/>
</dbReference>
<comment type="subcellular location">
    <subcellularLocation>
        <location evidence="1">Nucleus</location>
    </subcellularLocation>
</comment>
<dbReference type="PROSITE" id="PS50102">
    <property type="entry name" value="RRM"/>
    <property type="match status" value="2"/>
</dbReference>
<reference evidence="12" key="1">
    <citation type="submission" date="2021-02" db="EMBL/GenBank/DDBJ databases">
        <authorList>
            <person name="Palmer J.M."/>
        </authorList>
    </citation>
    <scope>NUCLEOTIDE SEQUENCE</scope>
    <source>
        <strain evidence="12">SCRP734</strain>
    </source>
</reference>
<feature type="domain" description="RRM" evidence="11">
    <location>
        <begin position="12"/>
        <end position="90"/>
    </location>
</feature>
<evidence type="ECO:0000259" key="11">
    <source>
        <dbReference type="PROSITE" id="PS50102"/>
    </source>
</evidence>